<dbReference type="InterPro" id="IPR044217">
    <property type="entry name" value="CLPT1/2"/>
</dbReference>
<keyword evidence="3" id="KW-0645">Protease</keyword>
<dbReference type="OrthoDB" id="3628183at2"/>
<comment type="caution">
    <text evidence="3">The sequence shown here is derived from an EMBL/GenBank/DDBJ whole genome shotgun (WGS) entry which is preliminary data.</text>
</comment>
<dbReference type="AlphaFoldDB" id="A0A0X3V4Q6"/>
<dbReference type="RefSeq" id="WP_067686939.1">
    <property type="nucleotide sequence ID" value="NZ_LLZH01000041.1"/>
</dbReference>
<protein>
    <submittedName>
        <fullName evidence="3">Clp protease</fullName>
    </submittedName>
</protein>
<evidence type="ECO:0000313" key="3">
    <source>
        <dbReference type="EMBL" id="KUL39775.1"/>
    </source>
</evidence>
<gene>
    <name evidence="3" type="ORF">ADL15_08805</name>
</gene>
<dbReference type="PROSITE" id="PS51903">
    <property type="entry name" value="CLP_R"/>
    <property type="match status" value="1"/>
</dbReference>
<sequence length="202" mass="21789">MFERFTQSARAVVIDAQVQSRDLGHPVIGTEHVLLALLTAESGAADVLRAAGVDRATVRDAVVAHTGDRSDEAAAVADRDAEDAAALRAIGIDPAAVRAAIEENFGAGALNLPRPAPKKRGIFGKFYASSGHLPFSRRNKKVLELALREALRLGHKFIAPEHLMLGMIREGEGLAMLVLTEREVDVERLRADLVRSLETRVS</sequence>
<accession>A0A0X3V4Q6</accession>
<evidence type="ECO:0000256" key="1">
    <source>
        <dbReference type="PROSITE-ProRule" id="PRU01251"/>
    </source>
</evidence>
<dbReference type="Gene3D" id="1.10.1780.10">
    <property type="entry name" value="Clp, N-terminal domain"/>
    <property type="match status" value="2"/>
</dbReference>
<name>A0A0X3V4Q6_9ACTN</name>
<keyword evidence="4" id="KW-1185">Reference proteome</keyword>
<dbReference type="InterPro" id="IPR004176">
    <property type="entry name" value="Clp_R_N"/>
</dbReference>
<dbReference type="Proteomes" id="UP000053244">
    <property type="component" value="Unassembled WGS sequence"/>
</dbReference>
<dbReference type="Pfam" id="PF02861">
    <property type="entry name" value="Clp_N"/>
    <property type="match status" value="2"/>
</dbReference>
<proteinExistence type="predicted"/>
<organism evidence="3 4">
    <name type="scientific">Actinoplanes awajinensis subsp. mycoplanecinus</name>
    <dbReference type="NCBI Taxonomy" id="135947"/>
    <lineage>
        <taxon>Bacteria</taxon>
        <taxon>Bacillati</taxon>
        <taxon>Actinomycetota</taxon>
        <taxon>Actinomycetes</taxon>
        <taxon>Micromonosporales</taxon>
        <taxon>Micromonosporaceae</taxon>
        <taxon>Actinoplanes</taxon>
    </lineage>
</organism>
<dbReference type="GO" id="GO:0006508">
    <property type="term" value="P:proteolysis"/>
    <property type="evidence" value="ECO:0007669"/>
    <property type="project" value="UniProtKB-KW"/>
</dbReference>
<dbReference type="GO" id="GO:0008233">
    <property type="term" value="F:peptidase activity"/>
    <property type="evidence" value="ECO:0007669"/>
    <property type="project" value="UniProtKB-KW"/>
</dbReference>
<keyword evidence="3" id="KW-0378">Hydrolase</keyword>
<dbReference type="EMBL" id="LLZH01000041">
    <property type="protein sequence ID" value="KUL39775.1"/>
    <property type="molecule type" value="Genomic_DNA"/>
</dbReference>
<dbReference type="PANTHER" id="PTHR47016:SF5">
    <property type="entry name" value="CLP DOMAIN SUPERFAMILY PROTEIN"/>
    <property type="match status" value="1"/>
</dbReference>
<dbReference type="SUPFAM" id="SSF81923">
    <property type="entry name" value="Double Clp-N motif"/>
    <property type="match status" value="2"/>
</dbReference>
<feature type="domain" description="Clp R" evidence="2">
    <location>
        <begin position="2"/>
        <end position="202"/>
    </location>
</feature>
<evidence type="ECO:0000313" key="4">
    <source>
        <dbReference type="Proteomes" id="UP000053244"/>
    </source>
</evidence>
<evidence type="ECO:0000259" key="2">
    <source>
        <dbReference type="PROSITE" id="PS51903"/>
    </source>
</evidence>
<reference evidence="3 4" key="1">
    <citation type="submission" date="2015-10" db="EMBL/GenBank/DDBJ databases">
        <authorList>
            <person name="Gilbert D.G."/>
        </authorList>
    </citation>
    <scope>NUCLEOTIDE SEQUENCE [LARGE SCALE GENOMIC DNA]</scope>
    <source>
        <strain evidence="3 4">NRRL B-16712</strain>
    </source>
</reference>
<dbReference type="InterPro" id="IPR036628">
    <property type="entry name" value="Clp_N_dom_sf"/>
</dbReference>
<keyword evidence="1" id="KW-0677">Repeat</keyword>
<dbReference type="PANTHER" id="PTHR47016">
    <property type="entry name" value="ATP-DEPENDENT CLP PROTEASE ATP-BINDING SUBUNIT CLPT1, CHLOROPLASTIC"/>
    <property type="match status" value="1"/>
</dbReference>